<accession>D1ARY9</accession>
<keyword evidence="2" id="KW-1185">Reference proteome</keyword>
<name>D1ARY9_SEBTE</name>
<gene>
    <name evidence="1" type="ORF">Sterm_4144</name>
</gene>
<organism evidence="1 2">
    <name type="scientific">Sebaldella termitidis (strain ATCC 33386 / NCTC 11300)</name>
    <dbReference type="NCBI Taxonomy" id="526218"/>
    <lineage>
        <taxon>Bacteria</taxon>
        <taxon>Fusobacteriati</taxon>
        <taxon>Fusobacteriota</taxon>
        <taxon>Fusobacteriia</taxon>
        <taxon>Fusobacteriales</taxon>
        <taxon>Leptotrichiaceae</taxon>
        <taxon>Sebaldella</taxon>
    </lineage>
</organism>
<keyword evidence="1" id="KW-0614">Plasmid</keyword>
<dbReference type="RefSeq" id="WP_012863551.1">
    <property type="nucleotide sequence ID" value="NC_013518.1"/>
</dbReference>
<dbReference type="KEGG" id="str:Sterm_4144"/>
<evidence type="ECO:0000313" key="1">
    <source>
        <dbReference type="EMBL" id="ACZ10976.1"/>
    </source>
</evidence>
<dbReference type="Proteomes" id="UP000000845">
    <property type="component" value="Plasmid pSTERM01"/>
</dbReference>
<dbReference type="AlphaFoldDB" id="D1ARY9"/>
<dbReference type="EMBL" id="CP001740">
    <property type="protein sequence ID" value="ACZ10976.1"/>
    <property type="molecule type" value="Genomic_DNA"/>
</dbReference>
<evidence type="ECO:0000313" key="2">
    <source>
        <dbReference type="Proteomes" id="UP000000845"/>
    </source>
</evidence>
<sequence>MYVVYLNNEVIGKLSKNQTLKEFLREEFLRQDKEIEMGYQNLHPCWAEHYESILLDFEEIPSYYIELNIDWYVDKRDFTIRE</sequence>
<reference evidence="1 2" key="1">
    <citation type="journal article" date="2010" name="Stand. Genomic Sci.">
        <title>Complete genome sequence of Sebaldella termitidis type strain (NCTC 11300).</title>
        <authorList>
            <person name="Harmon-Smith M."/>
            <person name="Celia L."/>
            <person name="Chertkov O."/>
            <person name="Lapidus A."/>
            <person name="Copeland A."/>
            <person name="Glavina Del Rio T."/>
            <person name="Nolan M."/>
            <person name="Lucas S."/>
            <person name="Tice H."/>
            <person name="Cheng J.F."/>
            <person name="Han C."/>
            <person name="Detter J.C."/>
            <person name="Bruce D."/>
            <person name="Goodwin L."/>
            <person name="Pitluck S."/>
            <person name="Pati A."/>
            <person name="Liolios K."/>
            <person name="Ivanova N."/>
            <person name="Mavromatis K."/>
            <person name="Mikhailova N."/>
            <person name="Chen A."/>
            <person name="Palaniappan K."/>
            <person name="Land M."/>
            <person name="Hauser L."/>
            <person name="Chang Y.J."/>
            <person name="Jeffries C.D."/>
            <person name="Brettin T."/>
            <person name="Goker M."/>
            <person name="Beck B."/>
            <person name="Bristow J."/>
            <person name="Eisen J.A."/>
            <person name="Markowitz V."/>
            <person name="Hugenholtz P."/>
            <person name="Kyrpides N.C."/>
            <person name="Klenk H.P."/>
            <person name="Chen F."/>
        </authorList>
    </citation>
    <scope>NUCLEOTIDE SEQUENCE [LARGE SCALE GENOMIC DNA]</scope>
    <source>
        <strain evidence="2">ATCC 33386 / NCTC 11300</strain>
        <plasmid evidence="2">Plasmid pSTERM01</plasmid>
    </source>
</reference>
<protein>
    <submittedName>
        <fullName evidence="1">Uncharacterized protein</fullName>
    </submittedName>
</protein>
<proteinExistence type="predicted"/>
<dbReference type="HOGENOM" id="CLU_2556341_0_0_0"/>
<geneLocation type="plasmid" evidence="1 2">
    <name>pSTERM01</name>
</geneLocation>